<name>A0A0J1EHY2_RHOIS</name>
<evidence type="ECO:0000256" key="1">
    <source>
        <dbReference type="SAM" id="MobiDB-lite"/>
    </source>
</evidence>
<reference evidence="2" key="1">
    <citation type="submission" date="2015-05" db="EMBL/GenBank/DDBJ databases">
        <title>Permanent draft genome of Rhodopirellula islandicus K833.</title>
        <authorList>
            <person name="Kizina J."/>
            <person name="Richter M."/>
            <person name="Glockner F.O."/>
            <person name="Harder J."/>
        </authorList>
    </citation>
    <scope>NUCLEOTIDE SEQUENCE [LARGE SCALE GENOMIC DNA]</scope>
    <source>
        <strain evidence="2">K833</strain>
    </source>
</reference>
<feature type="compositionally biased region" description="Basic and acidic residues" evidence="1">
    <location>
        <begin position="31"/>
        <end position="41"/>
    </location>
</feature>
<dbReference type="EMBL" id="LECT01000023">
    <property type="protein sequence ID" value="KLU05154.1"/>
    <property type="molecule type" value="Genomic_DNA"/>
</dbReference>
<keyword evidence="3" id="KW-1185">Reference proteome</keyword>
<sequence>MNVSGGGSHRHARDGWRSKISDPESVPAGPEPRKPRGETDHQIAPPPDCA</sequence>
<evidence type="ECO:0000313" key="2">
    <source>
        <dbReference type="EMBL" id="KLU05154.1"/>
    </source>
</evidence>
<organism evidence="2 3">
    <name type="scientific">Rhodopirellula islandica</name>
    <dbReference type="NCBI Taxonomy" id="595434"/>
    <lineage>
        <taxon>Bacteria</taxon>
        <taxon>Pseudomonadati</taxon>
        <taxon>Planctomycetota</taxon>
        <taxon>Planctomycetia</taxon>
        <taxon>Pirellulales</taxon>
        <taxon>Pirellulaceae</taxon>
        <taxon>Rhodopirellula</taxon>
    </lineage>
</organism>
<feature type="region of interest" description="Disordered" evidence="1">
    <location>
        <begin position="1"/>
        <end position="50"/>
    </location>
</feature>
<gene>
    <name evidence="2" type="ORF">RISK_002916</name>
</gene>
<evidence type="ECO:0000313" key="3">
    <source>
        <dbReference type="Proteomes" id="UP000036367"/>
    </source>
</evidence>
<dbReference type="Proteomes" id="UP000036367">
    <property type="component" value="Unassembled WGS sequence"/>
</dbReference>
<comment type="caution">
    <text evidence="2">The sequence shown here is derived from an EMBL/GenBank/DDBJ whole genome shotgun (WGS) entry which is preliminary data.</text>
</comment>
<dbReference type="AlphaFoldDB" id="A0A0J1EHY2"/>
<accession>A0A0J1EHY2</accession>
<feature type="compositionally biased region" description="Basic and acidic residues" evidence="1">
    <location>
        <begin position="13"/>
        <end position="22"/>
    </location>
</feature>
<proteinExistence type="predicted"/>
<protein>
    <submittedName>
        <fullName evidence="2">Uncharacterized protein</fullName>
    </submittedName>
</protein>